<organism evidence="1 2">
    <name type="scientific">Multifurca ochricompacta</name>
    <dbReference type="NCBI Taxonomy" id="376703"/>
    <lineage>
        <taxon>Eukaryota</taxon>
        <taxon>Fungi</taxon>
        <taxon>Dikarya</taxon>
        <taxon>Basidiomycota</taxon>
        <taxon>Agaricomycotina</taxon>
        <taxon>Agaricomycetes</taxon>
        <taxon>Russulales</taxon>
        <taxon>Russulaceae</taxon>
        <taxon>Multifurca</taxon>
    </lineage>
</organism>
<sequence>MAKAKAKDRRGNQLSTIKTEIVLRRPIYFTVFKSSPIWIPITVQQWLEPDATLPEILWNFSHYGDVGRITLEQNPHFYSMFPGSVDGMFTASPIQDFRSLPDGKTIYVIVDKPGRVFLETEQRTRIFGNIWAAGSVMIFKGSHYASFSLYIFADGLPDVCGRLEGENVVGESIRGSSKFWYCKQPVQPFSLHTRVNRSSRGLRPILTPPLVKPAPGRIIKNWRAPIRKTTNSNNINVHICTIRATAKLILPPSPPTSERPGYSVLYTTVHRLNDDILLSIFDSYRLEDEDNWNRRSGWCKLSHKRIPAMAEDEGEILLALQQHGRIRRVVLQAPSPSLHRLLEDTNLILPRTFLAPNLHHLSLIGVAPPTGLPMLASAVTLVTLILTRIRASGYFPPAHLVTQLRFCPQLEELSIGFSVPYPVPVPRGNCCLESIPLFSGDSISHFLINSLLLSQTYPSLPERQNVIGYREELGDEPFSLRVSCKQFDWQLDSAAQVCGALSPVLSAVEELRLDFDEHTTPSDWENAVDNVVWHELLLPFSGVKRLSVGHALSLELSHALRLDAAGLVLELLPRLQELELELEKEHAQEAFAAFIVVRQLAGRPVHLTSSLEPRAPSTQLSQLMQIESPLASGPPSAQRSWIRRAVVNPVSRLAGYSG</sequence>
<protein>
    <submittedName>
        <fullName evidence="1">Uncharacterized protein</fullName>
    </submittedName>
</protein>
<comment type="caution">
    <text evidence="1">The sequence shown here is derived from an EMBL/GenBank/DDBJ whole genome shotgun (WGS) entry which is preliminary data.</text>
</comment>
<proteinExistence type="predicted"/>
<evidence type="ECO:0000313" key="1">
    <source>
        <dbReference type="EMBL" id="KAI0300014.1"/>
    </source>
</evidence>
<dbReference type="AlphaFoldDB" id="A0AAD4M3F0"/>
<dbReference type="EMBL" id="WTXG01000020">
    <property type="protein sequence ID" value="KAI0300014.1"/>
    <property type="molecule type" value="Genomic_DNA"/>
</dbReference>
<name>A0AAD4M3F0_9AGAM</name>
<dbReference type="Proteomes" id="UP001203297">
    <property type="component" value="Unassembled WGS sequence"/>
</dbReference>
<accession>A0AAD4M3F0</accession>
<gene>
    <name evidence="1" type="ORF">B0F90DRAFT_1817813</name>
</gene>
<reference evidence="1" key="1">
    <citation type="journal article" date="2022" name="New Phytol.">
        <title>Evolutionary transition to the ectomycorrhizal habit in the genomes of a hyperdiverse lineage of mushroom-forming fungi.</title>
        <authorList>
            <person name="Looney B."/>
            <person name="Miyauchi S."/>
            <person name="Morin E."/>
            <person name="Drula E."/>
            <person name="Courty P.E."/>
            <person name="Kohler A."/>
            <person name="Kuo A."/>
            <person name="LaButti K."/>
            <person name="Pangilinan J."/>
            <person name="Lipzen A."/>
            <person name="Riley R."/>
            <person name="Andreopoulos W."/>
            <person name="He G."/>
            <person name="Johnson J."/>
            <person name="Nolan M."/>
            <person name="Tritt A."/>
            <person name="Barry K.W."/>
            <person name="Grigoriev I.V."/>
            <person name="Nagy L.G."/>
            <person name="Hibbett D."/>
            <person name="Henrissat B."/>
            <person name="Matheny P.B."/>
            <person name="Labbe J."/>
            <person name="Martin F.M."/>
        </authorList>
    </citation>
    <scope>NUCLEOTIDE SEQUENCE</scope>
    <source>
        <strain evidence="1">BPL690</strain>
    </source>
</reference>
<evidence type="ECO:0000313" key="2">
    <source>
        <dbReference type="Proteomes" id="UP001203297"/>
    </source>
</evidence>
<keyword evidence="2" id="KW-1185">Reference proteome</keyword>